<reference evidence="2" key="2">
    <citation type="submission" date="2019-07" db="EMBL/GenBank/DDBJ databases">
        <authorList>
            <person name="Yang Y."/>
            <person name="Bocs S."/>
            <person name="Baudouin L."/>
        </authorList>
    </citation>
    <scope>NUCLEOTIDE SEQUENCE</scope>
    <source>
        <tissue evidence="2">Spear leaf of Hainan Tall coconut</tissue>
    </source>
</reference>
<accession>A0A8K0HUY6</accession>
<proteinExistence type="predicted"/>
<gene>
    <name evidence="2" type="ORF">COCNU_01G009790</name>
</gene>
<evidence type="ECO:0000313" key="3">
    <source>
        <dbReference type="Proteomes" id="UP000797356"/>
    </source>
</evidence>
<evidence type="ECO:0000313" key="2">
    <source>
        <dbReference type="EMBL" id="KAG1327045.1"/>
    </source>
</evidence>
<comment type="caution">
    <text evidence="2">The sequence shown here is derived from an EMBL/GenBank/DDBJ whole genome shotgun (WGS) entry which is preliminary data.</text>
</comment>
<name>A0A8K0HUY6_COCNU</name>
<evidence type="ECO:0000256" key="1">
    <source>
        <dbReference type="SAM" id="MobiDB-lite"/>
    </source>
</evidence>
<feature type="compositionally biased region" description="Basic and acidic residues" evidence="1">
    <location>
        <begin position="72"/>
        <end position="90"/>
    </location>
</feature>
<sequence>MPSSPNWCRSFHLDTRGHACKKKKSIFTSRKKTSSFPRSREGEISLSFLHPYGGHPMVATNKRTTAAKIKIKEEANEENGRSIKPPKIEEEGPSSGNEALAEKATQLTPGPTKGPVRRLPPKTTLAVNRRRLSGLLKKLARAHNWTEASGVLSILLRGTYRGSSFVEDRRNFLVAMEIHKRFGETNGYQTKIKKMYEIWMNKLAWMQKNPKKRYSVQLELALFYLSQGNIQEAHNATKFLVQDHDSTSEPTINLLHGMISYQLWYSGLPKEMQINDFGIHMPSGTYDTAIDDGFEESEMLESSNDHNAIDIVDVNYSSRCASESSVGNENIVFMECKNEMPKEQSSDVHPAHEFYLGGSEANEGRPTLPNLHSHFEHSSIFFAHGLDRSLLPIQLMRMDGDLEQSIYSYRRLANDQYEDAVKHLRLALYSTPPLLPSLLPLVQLLLLGDRVREALDELEKSCNIFDAAFPFRVRARLLESFHSSPATIISSCYEEALKRDPTCNLSLERLIKMHKNGNYSTILLLEMITLHLDAADGKSSIWGELASCFLKLLTATVSDYEDRISANVRRDPTSIVSSRKIPTAFTEGQARKTWKVRCRWWLTRHFSKNAHLSEMQAGDWELLTSKAACASHLYGPENDYAKAVQSSLREGGDNDRITFLHAHLRNSMNLHGFLNKAASQRNGFLEVVLETG</sequence>
<reference evidence="2" key="1">
    <citation type="journal article" date="2017" name="Gigascience">
        <title>The genome draft of coconut (Cocos nucifera).</title>
        <authorList>
            <person name="Xiao Y."/>
            <person name="Xu P."/>
            <person name="Fan H."/>
            <person name="Baudouin L."/>
            <person name="Xia W."/>
            <person name="Bocs S."/>
            <person name="Xu J."/>
            <person name="Li Q."/>
            <person name="Guo A."/>
            <person name="Zhou L."/>
            <person name="Li J."/>
            <person name="Wu Y."/>
            <person name="Ma Z."/>
            <person name="Armero A."/>
            <person name="Issali A.E."/>
            <person name="Liu N."/>
            <person name="Peng M."/>
            <person name="Yang Y."/>
        </authorList>
    </citation>
    <scope>NUCLEOTIDE SEQUENCE</scope>
    <source>
        <tissue evidence="2">Spear leaf of Hainan Tall coconut</tissue>
    </source>
</reference>
<dbReference type="AlphaFoldDB" id="A0A8K0HUY6"/>
<dbReference type="InterPro" id="IPR039495">
    <property type="entry name" value="TAF1A"/>
</dbReference>
<dbReference type="PANTHER" id="PTHR36720:SF1">
    <property type="entry name" value="TAF RNA POLYMERASE I SUBUNIT A"/>
    <property type="match status" value="1"/>
</dbReference>
<dbReference type="OrthoDB" id="1899337at2759"/>
<protein>
    <submittedName>
        <fullName evidence="2">Uncharacterized protein</fullName>
    </submittedName>
</protein>
<dbReference type="EMBL" id="CM017872">
    <property type="protein sequence ID" value="KAG1327045.1"/>
    <property type="molecule type" value="Genomic_DNA"/>
</dbReference>
<dbReference type="GO" id="GO:0000120">
    <property type="term" value="C:RNA polymerase I transcription regulator complex"/>
    <property type="evidence" value="ECO:0007669"/>
    <property type="project" value="InterPro"/>
</dbReference>
<feature type="region of interest" description="Disordered" evidence="1">
    <location>
        <begin position="72"/>
        <end position="97"/>
    </location>
</feature>
<dbReference type="PANTHER" id="PTHR36720">
    <property type="entry name" value="TAF RNA POLYMERASE I SUBUNIT A"/>
    <property type="match status" value="1"/>
</dbReference>
<dbReference type="GO" id="GO:0006360">
    <property type="term" value="P:transcription by RNA polymerase I"/>
    <property type="evidence" value="ECO:0007669"/>
    <property type="project" value="InterPro"/>
</dbReference>
<dbReference type="Proteomes" id="UP000797356">
    <property type="component" value="Chromosome 1"/>
</dbReference>
<dbReference type="Pfam" id="PF14929">
    <property type="entry name" value="TAF1_subA"/>
    <property type="match status" value="1"/>
</dbReference>
<keyword evidence="3" id="KW-1185">Reference proteome</keyword>
<organism evidence="2 3">
    <name type="scientific">Cocos nucifera</name>
    <name type="common">Coconut palm</name>
    <dbReference type="NCBI Taxonomy" id="13894"/>
    <lineage>
        <taxon>Eukaryota</taxon>
        <taxon>Viridiplantae</taxon>
        <taxon>Streptophyta</taxon>
        <taxon>Embryophyta</taxon>
        <taxon>Tracheophyta</taxon>
        <taxon>Spermatophyta</taxon>
        <taxon>Magnoliopsida</taxon>
        <taxon>Liliopsida</taxon>
        <taxon>Arecaceae</taxon>
        <taxon>Arecoideae</taxon>
        <taxon>Cocoseae</taxon>
        <taxon>Attaleinae</taxon>
        <taxon>Cocos</taxon>
    </lineage>
</organism>